<proteinExistence type="inferred from homology"/>
<dbReference type="InterPro" id="IPR000515">
    <property type="entry name" value="MetI-like"/>
</dbReference>
<evidence type="ECO:0000256" key="1">
    <source>
        <dbReference type="ARBA" id="ARBA00004651"/>
    </source>
</evidence>
<accession>A0A923KR24</accession>
<comment type="subcellular location">
    <subcellularLocation>
        <location evidence="1 8">Cell membrane</location>
        <topology evidence="1 8">Multi-pass membrane protein</topology>
    </subcellularLocation>
</comment>
<reference evidence="10" key="1">
    <citation type="submission" date="2019-10" db="EMBL/GenBank/DDBJ databases">
        <authorList>
            <person name="Ross D.E."/>
            <person name="Gulliver D."/>
        </authorList>
    </citation>
    <scope>NUCLEOTIDE SEQUENCE</scope>
    <source>
        <strain evidence="10">DER-2019</strain>
    </source>
</reference>
<keyword evidence="11" id="KW-1185">Reference proteome</keyword>
<dbReference type="CDD" id="cd06261">
    <property type="entry name" value="TM_PBP2"/>
    <property type="match status" value="1"/>
</dbReference>
<dbReference type="InterPro" id="IPR043429">
    <property type="entry name" value="ArtM/GltK/GlnP/TcyL/YhdX-like"/>
</dbReference>
<dbReference type="GO" id="GO:0006865">
    <property type="term" value="P:amino acid transport"/>
    <property type="evidence" value="ECO:0007669"/>
    <property type="project" value="UniProtKB-KW"/>
</dbReference>
<organism evidence="10 11">
    <name type="scientific">Acetobacterium paludosum</name>
    <dbReference type="NCBI Taxonomy" id="52693"/>
    <lineage>
        <taxon>Bacteria</taxon>
        <taxon>Bacillati</taxon>
        <taxon>Bacillota</taxon>
        <taxon>Clostridia</taxon>
        <taxon>Eubacteriales</taxon>
        <taxon>Eubacteriaceae</taxon>
        <taxon>Acetobacterium</taxon>
    </lineage>
</organism>
<dbReference type="OrthoDB" id="9787841at2"/>
<dbReference type="PANTHER" id="PTHR30614">
    <property type="entry name" value="MEMBRANE COMPONENT OF AMINO ACID ABC TRANSPORTER"/>
    <property type="match status" value="1"/>
</dbReference>
<feature type="transmembrane region" description="Helical" evidence="8">
    <location>
        <begin position="20"/>
        <end position="40"/>
    </location>
</feature>
<evidence type="ECO:0000256" key="8">
    <source>
        <dbReference type="RuleBase" id="RU363032"/>
    </source>
</evidence>
<evidence type="ECO:0000256" key="4">
    <source>
        <dbReference type="ARBA" id="ARBA00022692"/>
    </source>
</evidence>
<dbReference type="AlphaFoldDB" id="A0A923KR24"/>
<dbReference type="InterPro" id="IPR035906">
    <property type="entry name" value="MetI-like_sf"/>
</dbReference>
<keyword evidence="5" id="KW-0029">Amino-acid transport</keyword>
<evidence type="ECO:0000313" key="10">
    <source>
        <dbReference type="EMBL" id="MBC3889729.1"/>
    </source>
</evidence>
<feature type="domain" description="ABC transmembrane type-1" evidence="9">
    <location>
        <begin position="14"/>
        <end position="208"/>
    </location>
</feature>
<keyword evidence="3" id="KW-1003">Cell membrane</keyword>
<evidence type="ECO:0000259" key="9">
    <source>
        <dbReference type="PROSITE" id="PS50928"/>
    </source>
</evidence>
<evidence type="ECO:0000256" key="5">
    <source>
        <dbReference type="ARBA" id="ARBA00022970"/>
    </source>
</evidence>
<name>A0A923KR24_9FIRM</name>
<dbReference type="GO" id="GO:0022857">
    <property type="term" value="F:transmembrane transporter activity"/>
    <property type="evidence" value="ECO:0007669"/>
    <property type="project" value="InterPro"/>
</dbReference>
<evidence type="ECO:0000256" key="2">
    <source>
        <dbReference type="ARBA" id="ARBA00022448"/>
    </source>
</evidence>
<keyword evidence="4 8" id="KW-0812">Transmembrane</keyword>
<gene>
    <name evidence="10" type="ORF">GH810_15570</name>
</gene>
<evidence type="ECO:0000256" key="6">
    <source>
        <dbReference type="ARBA" id="ARBA00022989"/>
    </source>
</evidence>
<dbReference type="PROSITE" id="PS50928">
    <property type="entry name" value="ABC_TM1"/>
    <property type="match status" value="1"/>
</dbReference>
<keyword evidence="7 8" id="KW-0472">Membrane</keyword>
<feature type="transmembrane region" description="Helical" evidence="8">
    <location>
        <begin position="52"/>
        <end position="78"/>
    </location>
</feature>
<keyword evidence="2 8" id="KW-0813">Transport</keyword>
<feature type="transmembrane region" description="Helical" evidence="8">
    <location>
        <begin position="187"/>
        <end position="208"/>
    </location>
</feature>
<comment type="similarity">
    <text evidence="8">Belongs to the binding-protein-dependent transport system permease family.</text>
</comment>
<dbReference type="FunFam" id="1.10.3720.10:FF:000006">
    <property type="entry name" value="Glutamate/aspartate ABC transporter, permease protein GltK"/>
    <property type="match status" value="1"/>
</dbReference>
<dbReference type="NCBIfam" id="TIGR01726">
    <property type="entry name" value="HEQRo_perm_3TM"/>
    <property type="match status" value="1"/>
</dbReference>
<comment type="caution">
    <text evidence="10">The sequence shown here is derived from an EMBL/GenBank/DDBJ whole genome shotgun (WGS) entry which is preliminary data.</text>
</comment>
<evidence type="ECO:0000256" key="3">
    <source>
        <dbReference type="ARBA" id="ARBA00022475"/>
    </source>
</evidence>
<dbReference type="RefSeq" id="WP_148567661.1">
    <property type="nucleotide sequence ID" value="NZ_RXYA01000011.1"/>
</dbReference>
<keyword evidence="6 8" id="KW-1133">Transmembrane helix</keyword>
<protein>
    <submittedName>
        <fullName evidence="10">ABC transporter permease subunit</fullName>
    </submittedName>
</protein>
<dbReference type="GO" id="GO:0043190">
    <property type="term" value="C:ATP-binding cassette (ABC) transporter complex"/>
    <property type="evidence" value="ECO:0007669"/>
    <property type="project" value="InterPro"/>
</dbReference>
<dbReference type="SUPFAM" id="SSF161098">
    <property type="entry name" value="MetI-like"/>
    <property type="match status" value="1"/>
</dbReference>
<feature type="transmembrane region" description="Helical" evidence="8">
    <location>
        <begin position="90"/>
        <end position="113"/>
    </location>
</feature>
<dbReference type="Gene3D" id="1.10.3720.10">
    <property type="entry name" value="MetI-like"/>
    <property type="match status" value="1"/>
</dbReference>
<sequence>MLNQTQLWAIFDGTVVTVEIAIVAIILGAFFGVIVALGRLSKNKVANAVSWFYIWFFRGTPLLLQLFIIYFAIPIIYLDSTGMTFNINPMVGAFIAFSLNSTAYLAEIIRAAIESIDSGQMEAAKALGMSYRQAMTKIVIPQTFKRLVAPVGNEFIMLLKDTSLVSTIALFDLLRTVKTMASSDGNWIYYVYAAAIYLFLTTIIQVAFDKIEKKLGVYERQGN</sequence>
<dbReference type="PANTHER" id="PTHR30614:SF0">
    <property type="entry name" value="L-CYSTINE TRANSPORT SYSTEM PERMEASE PROTEIN TCYL"/>
    <property type="match status" value="1"/>
</dbReference>
<dbReference type="Proteomes" id="UP000616595">
    <property type="component" value="Unassembled WGS sequence"/>
</dbReference>
<reference evidence="10" key="2">
    <citation type="submission" date="2020-10" db="EMBL/GenBank/DDBJ databases">
        <title>Comparative genomics of the Acetobacterium genus.</title>
        <authorList>
            <person name="Marshall C."/>
            <person name="May H."/>
            <person name="Norman S."/>
        </authorList>
    </citation>
    <scope>NUCLEOTIDE SEQUENCE</scope>
    <source>
        <strain evidence="10">DER-2019</strain>
    </source>
</reference>
<evidence type="ECO:0000313" key="11">
    <source>
        <dbReference type="Proteomes" id="UP000616595"/>
    </source>
</evidence>
<dbReference type="EMBL" id="WJBD01000024">
    <property type="protein sequence ID" value="MBC3889729.1"/>
    <property type="molecule type" value="Genomic_DNA"/>
</dbReference>
<evidence type="ECO:0000256" key="7">
    <source>
        <dbReference type="ARBA" id="ARBA00023136"/>
    </source>
</evidence>
<dbReference type="Pfam" id="PF00528">
    <property type="entry name" value="BPD_transp_1"/>
    <property type="match status" value="1"/>
</dbReference>
<dbReference type="InterPro" id="IPR010065">
    <property type="entry name" value="AA_ABC_transptr_permease_3TM"/>
</dbReference>